<dbReference type="Proteomes" id="UP000031637">
    <property type="component" value="Chromosome"/>
</dbReference>
<feature type="transmembrane region" description="Helical" evidence="1">
    <location>
        <begin position="160"/>
        <end position="187"/>
    </location>
</feature>
<reference evidence="2 3" key="1">
    <citation type="journal article" date="2014" name="Syst. Appl. Microbiol.">
        <title>Complete genomes of freshwater sulfur oxidizers Sulfuricella denitrificans skB26 and Sulfuritalea hydrogenivorans sk43H: genetic insights into the sulfur oxidation pathway of betaproteobacteria.</title>
        <authorList>
            <person name="Watanabe T."/>
            <person name="Kojima H."/>
            <person name="Fukui M."/>
        </authorList>
    </citation>
    <scope>NUCLEOTIDE SEQUENCE [LARGE SCALE GENOMIC DNA]</scope>
    <source>
        <strain evidence="2">DSM22779</strain>
    </source>
</reference>
<dbReference type="KEGG" id="shd:SUTH_01161"/>
<evidence type="ECO:0000256" key="1">
    <source>
        <dbReference type="SAM" id="Phobius"/>
    </source>
</evidence>
<keyword evidence="1" id="KW-0472">Membrane</keyword>
<feature type="transmembrane region" description="Helical" evidence="1">
    <location>
        <begin position="12"/>
        <end position="31"/>
    </location>
</feature>
<gene>
    <name evidence="2" type="ORF">SUTH_01161</name>
</gene>
<dbReference type="HOGENOM" id="CLU_1234483_0_0_4"/>
<dbReference type="OrthoDB" id="9839014at2"/>
<keyword evidence="1" id="KW-1133">Transmembrane helix</keyword>
<dbReference type="STRING" id="1223802.SUTH_01161"/>
<feature type="transmembrane region" description="Helical" evidence="1">
    <location>
        <begin position="43"/>
        <end position="62"/>
    </location>
</feature>
<sequence>MDQSQKLTPRAALVVGLIFVASGIFPMLAAFDIGPLSQEDINGPPWLGFVAGGVFASAGLGVMAGPRSSMAANLFGLLSLAGLAMIGNWIAFGAGERVCSGSISLPLMWTETDFSGLGCRIPFGLGALITDAFLCYLIVSMAQKALGGPPRLARLLKAAEWLIVASISPFILLLAVIGIGSAVVGALKTRWTTGAWPQNEAFIARQKAKGLLGRFARKPPAETK</sequence>
<accession>W0SD35</accession>
<dbReference type="EMBL" id="AP012547">
    <property type="protein sequence ID" value="BAO28961.1"/>
    <property type="molecule type" value="Genomic_DNA"/>
</dbReference>
<feature type="transmembrane region" description="Helical" evidence="1">
    <location>
        <begin position="74"/>
        <end position="94"/>
    </location>
</feature>
<feature type="transmembrane region" description="Helical" evidence="1">
    <location>
        <begin position="114"/>
        <end position="139"/>
    </location>
</feature>
<dbReference type="AlphaFoldDB" id="W0SD35"/>
<keyword evidence="3" id="KW-1185">Reference proteome</keyword>
<name>W0SD35_9PROT</name>
<organism evidence="2 3">
    <name type="scientific">Sulfuritalea hydrogenivorans sk43H</name>
    <dbReference type="NCBI Taxonomy" id="1223802"/>
    <lineage>
        <taxon>Bacteria</taxon>
        <taxon>Pseudomonadati</taxon>
        <taxon>Pseudomonadota</taxon>
        <taxon>Betaproteobacteria</taxon>
        <taxon>Nitrosomonadales</taxon>
        <taxon>Sterolibacteriaceae</taxon>
        <taxon>Sulfuritalea</taxon>
    </lineage>
</organism>
<protein>
    <submittedName>
        <fullName evidence="2">Uncharacterized protein</fullName>
    </submittedName>
</protein>
<evidence type="ECO:0000313" key="3">
    <source>
        <dbReference type="Proteomes" id="UP000031637"/>
    </source>
</evidence>
<dbReference type="RefSeq" id="WP_041097786.1">
    <property type="nucleotide sequence ID" value="NZ_AP012547.1"/>
</dbReference>
<evidence type="ECO:0000313" key="2">
    <source>
        <dbReference type="EMBL" id="BAO28961.1"/>
    </source>
</evidence>
<proteinExistence type="predicted"/>
<keyword evidence="1" id="KW-0812">Transmembrane</keyword>